<comment type="caution">
    <text evidence="2">The sequence shown here is derived from an EMBL/GenBank/DDBJ whole genome shotgun (WGS) entry which is preliminary data.</text>
</comment>
<name>A0A6I2GKU1_9LACT</name>
<organism evidence="2 3">
    <name type="scientific">Fundicoccus ignavus</name>
    <dbReference type="NCBI Taxonomy" id="2664442"/>
    <lineage>
        <taxon>Bacteria</taxon>
        <taxon>Bacillati</taxon>
        <taxon>Bacillota</taxon>
        <taxon>Bacilli</taxon>
        <taxon>Lactobacillales</taxon>
        <taxon>Aerococcaceae</taxon>
        <taxon>Fundicoccus</taxon>
    </lineage>
</organism>
<evidence type="ECO:0000256" key="1">
    <source>
        <dbReference type="SAM" id="Phobius"/>
    </source>
</evidence>
<evidence type="ECO:0000313" key="2">
    <source>
        <dbReference type="EMBL" id="MRI86472.1"/>
    </source>
</evidence>
<feature type="transmembrane region" description="Helical" evidence="1">
    <location>
        <begin position="6"/>
        <end position="23"/>
    </location>
</feature>
<dbReference type="EMBL" id="WJQS01000016">
    <property type="protein sequence ID" value="MRI86472.1"/>
    <property type="molecule type" value="Genomic_DNA"/>
</dbReference>
<keyword evidence="3" id="KW-1185">Reference proteome</keyword>
<reference evidence="2 3" key="1">
    <citation type="submission" date="2019-11" db="EMBL/GenBank/DDBJ databases">
        <title>Characterisation of Fundicoccus ignavus gen. nov. sp. nov., a novel genus of the family Aerococcaceae isolated from bulk tank milk.</title>
        <authorList>
            <person name="Siebert A."/>
            <person name="Huptas C."/>
            <person name="Wenning M."/>
            <person name="Scherer S."/>
            <person name="Doll E.V."/>
        </authorList>
    </citation>
    <scope>NUCLEOTIDE SEQUENCE [LARGE SCALE GENOMIC DNA]</scope>
    <source>
        <strain evidence="2 3">WS4759</strain>
    </source>
</reference>
<protein>
    <submittedName>
        <fullName evidence="2">Uncharacterized protein</fullName>
    </submittedName>
</protein>
<dbReference type="AlphaFoldDB" id="A0A6I2GKU1"/>
<keyword evidence="1" id="KW-1133">Transmembrane helix</keyword>
<keyword evidence="1" id="KW-0472">Membrane</keyword>
<gene>
    <name evidence="2" type="ORF">GIY09_11510</name>
</gene>
<keyword evidence="1" id="KW-0812">Transmembrane</keyword>
<dbReference type="RefSeq" id="WP_153864123.1">
    <property type="nucleotide sequence ID" value="NZ_WJQS01000016.1"/>
</dbReference>
<evidence type="ECO:0000313" key="3">
    <source>
        <dbReference type="Proteomes" id="UP000430975"/>
    </source>
</evidence>
<sequence length="100" mass="12048">MNYLGWLVISLVAVVVLSFITRSKNSKEMDRNRRALLAGELNDRQIANAYRKLDTYRESKFYAVIAYGFFYQQYFEKANEDYVLFKAEMQKRELFKQYPY</sequence>
<dbReference type="Proteomes" id="UP000430975">
    <property type="component" value="Unassembled WGS sequence"/>
</dbReference>
<proteinExistence type="predicted"/>
<accession>A0A6I2GKU1</accession>